<proteinExistence type="predicted"/>
<dbReference type="Proteomes" id="UP000828390">
    <property type="component" value="Unassembled WGS sequence"/>
</dbReference>
<gene>
    <name evidence="1" type="ORF">DPMN_069670</name>
</gene>
<evidence type="ECO:0000313" key="1">
    <source>
        <dbReference type="EMBL" id="KAH3710200.1"/>
    </source>
</evidence>
<evidence type="ECO:0000313" key="2">
    <source>
        <dbReference type="Proteomes" id="UP000828390"/>
    </source>
</evidence>
<dbReference type="EMBL" id="JAIWYP010000014">
    <property type="protein sequence ID" value="KAH3710200.1"/>
    <property type="molecule type" value="Genomic_DNA"/>
</dbReference>
<accession>A0A9D3Z3Z7</accession>
<keyword evidence="2" id="KW-1185">Reference proteome</keyword>
<name>A0A9D3Z3Z7_DREPO</name>
<comment type="caution">
    <text evidence="1">The sequence shown here is derived from an EMBL/GenBank/DDBJ whole genome shotgun (WGS) entry which is preliminary data.</text>
</comment>
<reference evidence="1" key="1">
    <citation type="journal article" date="2019" name="bioRxiv">
        <title>The Genome of the Zebra Mussel, Dreissena polymorpha: A Resource for Invasive Species Research.</title>
        <authorList>
            <person name="McCartney M.A."/>
            <person name="Auch B."/>
            <person name="Kono T."/>
            <person name="Mallez S."/>
            <person name="Zhang Y."/>
            <person name="Obille A."/>
            <person name="Becker A."/>
            <person name="Abrahante J.E."/>
            <person name="Garbe J."/>
            <person name="Badalamenti J.P."/>
            <person name="Herman A."/>
            <person name="Mangelson H."/>
            <person name="Liachko I."/>
            <person name="Sullivan S."/>
            <person name="Sone E.D."/>
            <person name="Koren S."/>
            <person name="Silverstein K.A.T."/>
            <person name="Beckman K.B."/>
            <person name="Gohl D.M."/>
        </authorList>
    </citation>
    <scope>NUCLEOTIDE SEQUENCE</scope>
    <source>
        <strain evidence="1">Duluth1</strain>
        <tissue evidence="1">Whole animal</tissue>
    </source>
</reference>
<reference evidence="1" key="2">
    <citation type="submission" date="2020-11" db="EMBL/GenBank/DDBJ databases">
        <authorList>
            <person name="McCartney M.A."/>
            <person name="Auch B."/>
            <person name="Kono T."/>
            <person name="Mallez S."/>
            <person name="Becker A."/>
            <person name="Gohl D.M."/>
            <person name="Silverstein K.A.T."/>
            <person name="Koren S."/>
            <person name="Bechman K.B."/>
            <person name="Herman A."/>
            <person name="Abrahante J.E."/>
            <person name="Garbe J."/>
        </authorList>
    </citation>
    <scope>NUCLEOTIDE SEQUENCE</scope>
    <source>
        <strain evidence="1">Duluth1</strain>
        <tissue evidence="1">Whole animal</tissue>
    </source>
</reference>
<protein>
    <submittedName>
        <fullName evidence="1">Uncharacterized protein</fullName>
    </submittedName>
</protein>
<organism evidence="1 2">
    <name type="scientific">Dreissena polymorpha</name>
    <name type="common">Zebra mussel</name>
    <name type="synonym">Mytilus polymorpha</name>
    <dbReference type="NCBI Taxonomy" id="45954"/>
    <lineage>
        <taxon>Eukaryota</taxon>
        <taxon>Metazoa</taxon>
        <taxon>Spiralia</taxon>
        <taxon>Lophotrochozoa</taxon>
        <taxon>Mollusca</taxon>
        <taxon>Bivalvia</taxon>
        <taxon>Autobranchia</taxon>
        <taxon>Heteroconchia</taxon>
        <taxon>Euheterodonta</taxon>
        <taxon>Imparidentia</taxon>
        <taxon>Neoheterodontei</taxon>
        <taxon>Myida</taxon>
        <taxon>Dreissenoidea</taxon>
        <taxon>Dreissenidae</taxon>
        <taxon>Dreissena</taxon>
    </lineage>
</organism>
<sequence length="93" mass="10270">MRLEWGDKPCLTIACDASSVLQGGFVTPVVRIKNEVVLVVAQLSTRPVVPACVVAAFRYAGQGCGRLSRRGRRSLHKVNICLEKKQVKYTKNQ</sequence>
<dbReference type="AlphaFoldDB" id="A0A9D3Z3Z7"/>